<feature type="domain" description="PI-PLC Y-box" evidence="5">
    <location>
        <begin position="209"/>
        <end position="285"/>
    </location>
</feature>
<dbReference type="PANTHER" id="PTHR33546">
    <property type="entry name" value="LARGE, MULTIFUNCTIONAL SECRETED PROTEIN-RELATED"/>
    <property type="match status" value="1"/>
</dbReference>
<dbReference type="PANTHER" id="PTHR33546:SF1">
    <property type="entry name" value="LARGE, MULTIFUNCTIONAL SECRETED PROTEIN"/>
    <property type="match status" value="1"/>
</dbReference>
<keyword evidence="1 4" id="KW-0349">Heme</keyword>
<dbReference type="SUPFAM" id="SSF46626">
    <property type="entry name" value="Cytochrome c"/>
    <property type="match status" value="1"/>
</dbReference>
<dbReference type="InterPro" id="IPR011042">
    <property type="entry name" value="6-blade_b-propeller_TolB-like"/>
</dbReference>
<dbReference type="Gene3D" id="1.25.10.10">
    <property type="entry name" value="Leucine-rich Repeat Variant"/>
    <property type="match status" value="1"/>
</dbReference>
<dbReference type="InterPro" id="IPR055557">
    <property type="entry name" value="DUF7133"/>
</dbReference>
<dbReference type="PROSITE" id="PS50008">
    <property type="entry name" value="PIPLC_Y_DOMAIN"/>
    <property type="match status" value="1"/>
</dbReference>
<dbReference type="InterPro" id="IPR016024">
    <property type="entry name" value="ARM-type_fold"/>
</dbReference>
<accession>A0ABM5N523</accession>
<dbReference type="RefSeq" id="WP_015030253.1">
    <property type="nucleotide sequence ID" value="NC_018748.1"/>
</dbReference>
<dbReference type="NCBIfam" id="TIGR02604">
    <property type="entry name" value="Piru_Ver_Nterm"/>
    <property type="match status" value="1"/>
</dbReference>
<evidence type="ECO:0000313" key="7">
    <source>
        <dbReference type="EMBL" id="AFK04564.1"/>
    </source>
</evidence>
<dbReference type="SUPFAM" id="SSF48371">
    <property type="entry name" value="ARM repeat"/>
    <property type="match status" value="1"/>
</dbReference>
<evidence type="ECO:0000256" key="4">
    <source>
        <dbReference type="PROSITE-ProRule" id="PRU00433"/>
    </source>
</evidence>
<sequence>MTKKILFFPFFALLILLFSCQKVPKNLEGFELEEGFKLEKVASEPLIVDPVDLEFNENGDAMVLEMPGYPMEDKQSRLLILKDKNADGVYDSSMVFAENLGLADSFMPYKKGVLVASPPYLLQLHDDNQDYRVDKIDTLMGGFTKENLQHNYNGLTYGIDNWIYAANGGNDGKPYWWGDKTTAIDLRGQDLRFNLETHQMERLGASSGGFGLGMDEFGRFYETHNLTHISHLVFPDRYLKGRRILSENTLQNISDHEENGLARIYPIGEQEDRVNHPEQSGYFSGSCGITYYGGGALGEKYNNTVWVADVVLNLIHVDKIKAKGASFTASRILEKKDFLASTDRAFRPVNMSVGPDGGMYVIDIHRKVIEHPEWIPDEIEKTLDLNAGKNQGRIYKISLENGGKSFEFQQFKTTEGLLNALENPNQWVRNTAQRLLMEKQLSNESLVGLRNLLKSDNDFARLHAFWILSNSGEITANEVELGLNDKNASIRENVLKISEGFINKSESVLNKVMALLIDSEPRIRMQAALSLSTLPENHPFYKEKQVFILKALAKTAQQTNDEWNVAAITLAAQNKSAELFALIAKEKQPNAQLLASLALNTFGGTDEFILVLKTLQNSNLSDKEKAFVVKQLTQNIEKIDGKLIENQLISLENSANLDLLKELAAIRQKLKLSPAPQFLKYSNEAAQNVLNASLLDSLRIQYLALLDFVPYAQKSTILYECLKNSQPLKLQENALRQLSNYRDKEIGKKVVAMWKDLSPQTRRFASDLLLYIESNHDALLTGLENGTINIGEMNFDLERRRTLLWWTDNEDTKRRAKKLFSDSGVSNRQAAMDKMKPALSLSGDALKGEKVFSNTCANCHKYGNIGNEVGPVLTEISRKSKATILHEILDPNSAVDPKYINHNLETKSGAIHTGIIANETDKSVTIHKIGGEKVTINKSDIKTFRSMGTSLMMEGFENAISKQEMADLLEFLQKGGKK</sequence>
<dbReference type="SUPFAM" id="SSF101898">
    <property type="entry name" value="NHL repeat"/>
    <property type="match status" value="1"/>
</dbReference>
<keyword evidence="2 4" id="KW-0479">Metal-binding</keyword>
<dbReference type="NCBIfam" id="TIGR02603">
    <property type="entry name" value="CxxCH_TIGR02603"/>
    <property type="match status" value="1"/>
</dbReference>
<proteinExistence type="predicted"/>
<dbReference type="InterPro" id="IPR009056">
    <property type="entry name" value="Cyt_c-like_dom"/>
</dbReference>
<keyword evidence="8" id="KW-1185">Reference proteome</keyword>
<dbReference type="InterPro" id="IPR011989">
    <property type="entry name" value="ARM-like"/>
</dbReference>
<dbReference type="EMBL" id="CP002961">
    <property type="protein sequence ID" value="AFK04564.1"/>
    <property type="molecule type" value="Genomic_DNA"/>
</dbReference>
<reference evidence="7 8" key="1">
    <citation type="submission" date="2011-07" db="EMBL/GenBank/DDBJ databases">
        <title>The complete genome of chromosome of Emticicia oligotrophica DSM 17448.</title>
        <authorList>
            <consortium name="US DOE Joint Genome Institute (JGI-PGF)"/>
            <person name="Lucas S."/>
            <person name="Han J."/>
            <person name="Lapidus A."/>
            <person name="Bruce D."/>
            <person name="Goodwin L."/>
            <person name="Pitluck S."/>
            <person name="Peters L."/>
            <person name="Kyrpides N."/>
            <person name="Mavromatis K."/>
            <person name="Ivanova N."/>
            <person name="Ovchinnikova G."/>
            <person name="Teshima H."/>
            <person name="Detter J.C."/>
            <person name="Tapia R."/>
            <person name="Han C."/>
            <person name="Land M."/>
            <person name="Hauser L."/>
            <person name="Markowitz V."/>
            <person name="Cheng J.-F."/>
            <person name="Hugenholtz P."/>
            <person name="Woyke T."/>
            <person name="Wu D."/>
            <person name="Tindall B."/>
            <person name="Pomrenke H."/>
            <person name="Brambilla E."/>
            <person name="Klenk H.-P."/>
            <person name="Eisen J.A."/>
        </authorList>
    </citation>
    <scope>NUCLEOTIDE SEQUENCE [LARGE SCALE GENOMIC DNA]</scope>
    <source>
        <strain evidence="7 8">DSM 17448</strain>
    </source>
</reference>
<dbReference type="Pfam" id="PF23500">
    <property type="entry name" value="DUF7133"/>
    <property type="match status" value="1"/>
</dbReference>
<evidence type="ECO:0000259" key="5">
    <source>
        <dbReference type="PROSITE" id="PS50008"/>
    </source>
</evidence>
<evidence type="ECO:0000256" key="3">
    <source>
        <dbReference type="ARBA" id="ARBA00023004"/>
    </source>
</evidence>
<name>A0ABM5N523_EMTOG</name>
<dbReference type="PROSITE" id="PS51007">
    <property type="entry name" value="CYTC"/>
    <property type="match status" value="1"/>
</dbReference>
<dbReference type="PROSITE" id="PS51257">
    <property type="entry name" value="PROKAR_LIPOPROTEIN"/>
    <property type="match status" value="1"/>
</dbReference>
<protein>
    <submittedName>
        <fullName evidence="7">Membrane-bound dehydrogenase domain protein</fullName>
    </submittedName>
</protein>
<feature type="domain" description="Cytochrome c" evidence="6">
    <location>
        <begin position="843"/>
        <end position="976"/>
    </location>
</feature>
<dbReference type="Proteomes" id="UP000002875">
    <property type="component" value="Chromosome"/>
</dbReference>
<dbReference type="InterPro" id="IPR013427">
    <property type="entry name" value="Haem-bd_dom_put"/>
</dbReference>
<dbReference type="Gene3D" id="2.120.10.30">
    <property type="entry name" value="TolB, C-terminal domain"/>
    <property type="match status" value="1"/>
</dbReference>
<dbReference type="InterPro" id="IPR001711">
    <property type="entry name" value="PLipase_C_Pinositol-sp_Y"/>
</dbReference>
<gene>
    <name evidence="7" type="ordered locus">Emtol_3435</name>
</gene>
<dbReference type="Gene3D" id="1.10.760.10">
    <property type="entry name" value="Cytochrome c-like domain"/>
    <property type="match status" value="1"/>
</dbReference>
<dbReference type="InterPro" id="IPR013428">
    <property type="entry name" value="Membrane-bound_put_N"/>
</dbReference>
<evidence type="ECO:0000313" key="8">
    <source>
        <dbReference type="Proteomes" id="UP000002875"/>
    </source>
</evidence>
<evidence type="ECO:0000256" key="1">
    <source>
        <dbReference type="ARBA" id="ARBA00022617"/>
    </source>
</evidence>
<keyword evidence="3 4" id="KW-0408">Iron</keyword>
<organism evidence="7 8">
    <name type="scientific">Emticicia oligotrophica (strain DSM 17448 / CIP 109782 / MTCC 6937 / GPTSA100-15)</name>
    <dbReference type="NCBI Taxonomy" id="929562"/>
    <lineage>
        <taxon>Bacteria</taxon>
        <taxon>Pseudomonadati</taxon>
        <taxon>Bacteroidota</taxon>
        <taxon>Cytophagia</taxon>
        <taxon>Cytophagales</taxon>
        <taxon>Leadbetterellaceae</taxon>
        <taxon>Emticicia</taxon>
    </lineage>
</organism>
<evidence type="ECO:0000256" key="2">
    <source>
        <dbReference type="ARBA" id="ARBA00022723"/>
    </source>
</evidence>
<dbReference type="InterPro" id="IPR036909">
    <property type="entry name" value="Cyt_c-like_dom_sf"/>
</dbReference>
<evidence type="ECO:0000259" key="6">
    <source>
        <dbReference type="PROSITE" id="PS51007"/>
    </source>
</evidence>